<dbReference type="STRING" id="446469.Sked_21420"/>
<accession>D1BHZ2</accession>
<dbReference type="Proteomes" id="UP000000322">
    <property type="component" value="Chromosome"/>
</dbReference>
<sequence>MRLVRANLFPALVVLGALFVTGGGIVVMRGQESASAGWWTSWSSPDSVGMLSSELQTVSTVSLWGAAVTVAGLLVLVGTFAYVAGLGHGRRDAGVERDSQA</sequence>
<reference evidence="2 3" key="1">
    <citation type="journal article" date="2009" name="Stand. Genomic Sci.">
        <title>Complete genome sequence of Sanguibacter keddieii type strain (ST-74).</title>
        <authorList>
            <person name="Ivanova N."/>
            <person name="Sikorski J."/>
            <person name="Sims D."/>
            <person name="Brettin T."/>
            <person name="Detter J.C."/>
            <person name="Han C."/>
            <person name="Lapidus A."/>
            <person name="Copeland A."/>
            <person name="Glavina Del Rio T."/>
            <person name="Nolan M."/>
            <person name="Chen F."/>
            <person name="Lucas S."/>
            <person name="Tice H."/>
            <person name="Cheng J.F."/>
            <person name="Bruce D."/>
            <person name="Goodwin L."/>
            <person name="Pitluck S."/>
            <person name="Pati A."/>
            <person name="Mavromatis K."/>
            <person name="Chen A."/>
            <person name="Palaniappan K."/>
            <person name="D'haeseleer P."/>
            <person name="Chain P."/>
            <person name="Bristow J."/>
            <person name="Eisen J.A."/>
            <person name="Markowitz V."/>
            <person name="Hugenholtz P."/>
            <person name="Goker M."/>
            <person name="Pukall R."/>
            <person name="Klenk H.P."/>
            <person name="Kyrpides N.C."/>
        </authorList>
    </citation>
    <scope>NUCLEOTIDE SEQUENCE [LARGE SCALE GENOMIC DNA]</scope>
    <source>
        <strain evidence="3">ATCC 51767 / DSM 10542 / NCFB 3025 / ST-74</strain>
    </source>
</reference>
<keyword evidence="1" id="KW-0472">Membrane</keyword>
<evidence type="ECO:0000256" key="1">
    <source>
        <dbReference type="SAM" id="Phobius"/>
    </source>
</evidence>
<proteinExistence type="predicted"/>
<evidence type="ECO:0000313" key="3">
    <source>
        <dbReference type="Proteomes" id="UP000000322"/>
    </source>
</evidence>
<organism evidence="2 3">
    <name type="scientific">Sanguibacter keddieii (strain ATCC 51767 / DSM 10542 / NCFB 3025 / ST-74)</name>
    <dbReference type="NCBI Taxonomy" id="446469"/>
    <lineage>
        <taxon>Bacteria</taxon>
        <taxon>Bacillati</taxon>
        <taxon>Actinomycetota</taxon>
        <taxon>Actinomycetes</taxon>
        <taxon>Micrococcales</taxon>
        <taxon>Sanguibacteraceae</taxon>
        <taxon>Sanguibacter</taxon>
    </lineage>
</organism>
<dbReference type="AlphaFoldDB" id="D1BHZ2"/>
<gene>
    <name evidence="2" type="ordered locus">Sked_21420</name>
</gene>
<keyword evidence="1" id="KW-1133">Transmembrane helix</keyword>
<dbReference type="HOGENOM" id="CLU_2289694_0_0_11"/>
<name>D1BHZ2_SANKS</name>
<keyword evidence="1" id="KW-0812">Transmembrane</keyword>
<evidence type="ECO:0000313" key="2">
    <source>
        <dbReference type="EMBL" id="ACZ22062.1"/>
    </source>
</evidence>
<feature type="transmembrane region" description="Helical" evidence="1">
    <location>
        <begin position="61"/>
        <end position="83"/>
    </location>
</feature>
<dbReference type="RefSeq" id="WP_012867131.1">
    <property type="nucleotide sequence ID" value="NC_013521.1"/>
</dbReference>
<keyword evidence="3" id="KW-1185">Reference proteome</keyword>
<dbReference type="KEGG" id="ske:Sked_21420"/>
<protein>
    <submittedName>
        <fullName evidence="2">Uncharacterized protein</fullName>
    </submittedName>
</protein>
<dbReference type="EMBL" id="CP001819">
    <property type="protein sequence ID" value="ACZ22062.1"/>
    <property type="molecule type" value="Genomic_DNA"/>
</dbReference>